<name>A0AAU9IS17_9CILI</name>
<organism evidence="1 2">
    <name type="scientific">Blepharisma stoltei</name>
    <dbReference type="NCBI Taxonomy" id="1481888"/>
    <lineage>
        <taxon>Eukaryota</taxon>
        <taxon>Sar</taxon>
        <taxon>Alveolata</taxon>
        <taxon>Ciliophora</taxon>
        <taxon>Postciliodesmatophora</taxon>
        <taxon>Heterotrichea</taxon>
        <taxon>Heterotrichida</taxon>
        <taxon>Blepharismidae</taxon>
        <taxon>Blepharisma</taxon>
    </lineage>
</organism>
<dbReference type="Proteomes" id="UP001162131">
    <property type="component" value="Unassembled WGS sequence"/>
</dbReference>
<accession>A0AAU9IS17</accession>
<gene>
    <name evidence="1" type="ORF">BSTOLATCC_MIC14667</name>
</gene>
<dbReference type="AlphaFoldDB" id="A0AAU9IS17"/>
<sequence>MGCGKHSKTSHQTYDKISINLYGKSSCSKKKQGKNNSFSIHEKRKLYSIRIFTPDVLGLQENPGGLENNAKVEYSI</sequence>
<keyword evidence="2" id="KW-1185">Reference proteome</keyword>
<protein>
    <submittedName>
        <fullName evidence="1">Uncharacterized protein</fullName>
    </submittedName>
</protein>
<proteinExistence type="predicted"/>
<evidence type="ECO:0000313" key="1">
    <source>
        <dbReference type="EMBL" id="CAG9315923.1"/>
    </source>
</evidence>
<reference evidence="1" key="1">
    <citation type="submission" date="2021-09" db="EMBL/GenBank/DDBJ databases">
        <authorList>
            <consortium name="AG Swart"/>
            <person name="Singh M."/>
            <person name="Singh A."/>
            <person name="Seah K."/>
            <person name="Emmerich C."/>
        </authorList>
    </citation>
    <scope>NUCLEOTIDE SEQUENCE</scope>
    <source>
        <strain evidence="1">ATCC30299</strain>
    </source>
</reference>
<comment type="caution">
    <text evidence="1">The sequence shown here is derived from an EMBL/GenBank/DDBJ whole genome shotgun (WGS) entry which is preliminary data.</text>
</comment>
<evidence type="ECO:0000313" key="2">
    <source>
        <dbReference type="Proteomes" id="UP001162131"/>
    </source>
</evidence>
<dbReference type="EMBL" id="CAJZBQ010000014">
    <property type="protein sequence ID" value="CAG9315923.1"/>
    <property type="molecule type" value="Genomic_DNA"/>
</dbReference>